<dbReference type="Proteomes" id="UP000234681">
    <property type="component" value="Chromosome 2"/>
</dbReference>
<sequence>MVATGSLSSKNTASISELLDGGSHPGSLLSGESPGCPPLSYPKVAAPL</sequence>
<evidence type="ECO:0000313" key="2">
    <source>
        <dbReference type="EMBL" id="EDL82292.1"/>
    </source>
</evidence>
<name>A6HW06_RAT</name>
<gene>
    <name evidence="2" type="ORF">rCG_28495</name>
</gene>
<dbReference type="AlphaFoldDB" id="A6HW06"/>
<evidence type="ECO:0000313" key="3">
    <source>
        <dbReference type="Proteomes" id="UP000234681"/>
    </source>
</evidence>
<evidence type="ECO:0000256" key="1">
    <source>
        <dbReference type="SAM" id="MobiDB-lite"/>
    </source>
</evidence>
<protein>
    <submittedName>
        <fullName evidence="2">RCG28495, isoform CRA_b</fullName>
    </submittedName>
</protein>
<organism evidence="2 3">
    <name type="scientific">Rattus norvegicus</name>
    <name type="common">Rat</name>
    <dbReference type="NCBI Taxonomy" id="10116"/>
    <lineage>
        <taxon>Eukaryota</taxon>
        <taxon>Metazoa</taxon>
        <taxon>Chordata</taxon>
        <taxon>Craniata</taxon>
        <taxon>Vertebrata</taxon>
        <taxon>Euteleostomi</taxon>
        <taxon>Mammalia</taxon>
        <taxon>Eutheria</taxon>
        <taxon>Euarchontoglires</taxon>
        <taxon>Glires</taxon>
        <taxon>Rodentia</taxon>
        <taxon>Myomorpha</taxon>
        <taxon>Muroidea</taxon>
        <taxon>Muridae</taxon>
        <taxon>Murinae</taxon>
        <taxon>Rattus</taxon>
    </lineage>
</organism>
<feature type="region of interest" description="Disordered" evidence="1">
    <location>
        <begin position="16"/>
        <end position="48"/>
    </location>
</feature>
<reference evidence="3" key="1">
    <citation type="submission" date="2005-09" db="EMBL/GenBank/DDBJ databases">
        <authorList>
            <person name="Mural R.J."/>
            <person name="Li P.W."/>
            <person name="Adams M.D."/>
            <person name="Amanatides P.G."/>
            <person name="Baden-Tillson H."/>
            <person name="Barnstead M."/>
            <person name="Chin S.H."/>
            <person name="Dew I."/>
            <person name="Evans C.A."/>
            <person name="Ferriera S."/>
            <person name="Flanigan M."/>
            <person name="Fosler C."/>
            <person name="Glodek A."/>
            <person name="Gu Z."/>
            <person name="Holt R.A."/>
            <person name="Jennings D."/>
            <person name="Kraft C.L."/>
            <person name="Lu F."/>
            <person name="Nguyen T."/>
            <person name="Nusskern D.R."/>
            <person name="Pfannkoch C.M."/>
            <person name="Sitter C."/>
            <person name="Sutton G.G."/>
            <person name="Venter J.C."/>
            <person name="Wang Z."/>
            <person name="Woodage T."/>
            <person name="Zheng X.H."/>
            <person name="Zhong F."/>
        </authorList>
    </citation>
    <scope>NUCLEOTIDE SEQUENCE [LARGE SCALE GENOMIC DNA]</scope>
    <source>
        <strain>BN</strain>
        <strain evidence="3">Sprague-Dawley</strain>
    </source>
</reference>
<proteinExistence type="predicted"/>
<dbReference type="EMBL" id="CH473952">
    <property type="protein sequence ID" value="EDL82292.1"/>
    <property type="molecule type" value="Genomic_DNA"/>
</dbReference>
<accession>A6HW06</accession>